<dbReference type="EMBL" id="PIPP01000002">
    <property type="protein sequence ID" value="RUO37479.1"/>
    <property type="molecule type" value="Genomic_DNA"/>
</dbReference>
<feature type="domain" description="Dyp-type peroxidase N-terminal" evidence="7">
    <location>
        <begin position="26"/>
        <end position="136"/>
    </location>
</feature>
<comment type="similarity">
    <text evidence="6">Belongs to the DyP-type peroxidase family.</text>
</comment>
<keyword evidence="10" id="KW-1185">Reference proteome</keyword>
<gene>
    <name evidence="9" type="ORF">CWE13_05840</name>
</gene>
<evidence type="ECO:0000256" key="6">
    <source>
        <dbReference type="ARBA" id="ARBA00025737"/>
    </source>
</evidence>
<dbReference type="Pfam" id="PF20628">
    <property type="entry name" value="Dyp_perox_C"/>
    <property type="match status" value="1"/>
</dbReference>
<dbReference type="InterPro" id="IPR011008">
    <property type="entry name" value="Dimeric_a/b-barrel"/>
</dbReference>
<keyword evidence="2" id="KW-0575">Peroxidase</keyword>
<evidence type="ECO:0000256" key="4">
    <source>
        <dbReference type="ARBA" id="ARBA00023002"/>
    </source>
</evidence>
<accession>A0A432WUQ3</accession>
<evidence type="ECO:0008006" key="11">
    <source>
        <dbReference type="Google" id="ProtNLM"/>
    </source>
</evidence>
<comment type="caution">
    <text evidence="9">The sequence shown here is derived from an EMBL/GenBank/DDBJ whole genome shotgun (WGS) entry which is preliminary data.</text>
</comment>
<protein>
    <recommendedName>
        <fullName evidence="11">Peroxidase</fullName>
    </recommendedName>
</protein>
<keyword evidence="5" id="KW-0408">Iron</keyword>
<dbReference type="PANTHER" id="PTHR30521:SF0">
    <property type="entry name" value="DYP-TYPE PEROXIDASE FAMILY PROTEIN"/>
    <property type="match status" value="1"/>
</dbReference>
<dbReference type="GO" id="GO:0004601">
    <property type="term" value="F:peroxidase activity"/>
    <property type="evidence" value="ECO:0007669"/>
    <property type="project" value="UniProtKB-KW"/>
</dbReference>
<evidence type="ECO:0000256" key="1">
    <source>
        <dbReference type="ARBA" id="ARBA00001970"/>
    </source>
</evidence>
<comment type="cofactor">
    <cofactor evidence="1">
        <name>heme b</name>
        <dbReference type="ChEBI" id="CHEBI:60344"/>
    </cofactor>
</comment>
<evidence type="ECO:0000256" key="2">
    <source>
        <dbReference type="ARBA" id="ARBA00022559"/>
    </source>
</evidence>
<dbReference type="Proteomes" id="UP000286934">
    <property type="component" value="Unassembled WGS sequence"/>
</dbReference>
<dbReference type="AlphaFoldDB" id="A0A432WUQ3"/>
<keyword evidence="4" id="KW-0560">Oxidoreductase</keyword>
<evidence type="ECO:0000256" key="5">
    <source>
        <dbReference type="ARBA" id="ARBA00023004"/>
    </source>
</evidence>
<sequence>MGQLIRSQSGICAEASLHGLVMLLHVTSEDVAAVRRKLASFGEQSSQLEDRFSESMLSIVLAIGEPYWDVISPDARPDALKTIPDYIRSEHPLPVTPFDMAIVVRSDRADANYLTGLQLLHWLGDLVTLAEQTTPFRCLDGRDLFGFKYTNETLAGAMRRKLALISEEQDPEFSGGSYFWLLQSQLDVRRFNKLTQAEQERIMGREKTSGRRMKTTNGATHASKTEGDIWRLHMPYGALQRPQEVSFLFSNQVSLLDQWIRNRFIAGEDGLSDPLLDYVNIEHSSAYFVPALNWFNSLQG</sequence>
<dbReference type="PANTHER" id="PTHR30521">
    <property type="entry name" value="DEFERROCHELATASE/PEROXIDASE"/>
    <property type="match status" value="1"/>
</dbReference>
<dbReference type="GO" id="GO:0020037">
    <property type="term" value="F:heme binding"/>
    <property type="evidence" value="ECO:0007669"/>
    <property type="project" value="InterPro"/>
</dbReference>
<dbReference type="GO" id="GO:0005829">
    <property type="term" value="C:cytosol"/>
    <property type="evidence" value="ECO:0007669"/>
    <property type="project" value="TreeGrafter"/>
</dbReference>
<dbReference type="InterPro" id="IPR006314">
    <property type="entry name" value="Dyp_peroxidase"/>
</dbReference>
<evidence type="ECO:0000256" key="3">
    <source>
        <dbReference type="ARBA" id="ARBA00022723"/>
    </source>
</evidence>
<dbReference type="InterPro" id="IPR048328">
    <property type="entry name" value="Dyp_perox_C"/>
</dbReference>
<dbReference type="RefSeq" id="WP_126806752.1">
    <property type="nucleotide sequence ID" value="NZ_PIPP01000002.1"/>
</dbReference>
<dbReference type="SUPFAM" id="SSF54909">
    <property type="entry name" value="Dimeric alpha+beta barrel"/>
    <property type="match status" value="1"/>
</dbReference>
<evidence type="ECO:0000313" key="9">
    <source>
        <dbReference type="EMBL" id="RUO37479.1"/>
    </source>
</evidence>
<name>A0A432WUQ3_9GAMM</name>
<proteinExistence type="inferred from homology"/>
<dbReference type="GO" id="GO:0046872">
    <property type="term" value="F:metal ion binding"/>
    <property type="evidence" value="ECO:0007669"/>
    <property type="project" value="UniProtKB-KW"/>
</dbReference>
<organism evidence="9 10">
    <name type="scientific">Aliidiomarina shirensis</name>
    <dbReference type="NCBI Taxonomy" id="1048642"/>
    <lineage>
        <taxon>Bacteria</taxon>
        <taxon>Pseudomonadati</taxon>
        <taxon>Pseudomonadota</taxon>
        <taxon>Gammaproteobacteria</taxon>
        <taxon>Alteromonadales</taxon>
        <taxon>Idiomarinaceae</taxon>
        <taxon>Aliidiomarina</taxon>
    </lineage>
</organism>
<keyword evidence="3" id="KW-0479">Metal-binding</keyword>
<dbReference type="InterPro" id="IPR048327">
    <property type="entry name" value="Dyp_perox_N"/>
</dbReference>
<evidence type="ECO:0000313" key="10">
    <source>
        <dbReference type="Proteomes" id="UP000286934"/>
    </source>
</evidence>
<evidence type="ECO:0000259" key="8">
    <source>
        <dbReference type="Pfam" id="PF20628"/>
    </source>
</evidence>
<dbReference type="OrthoDB" id="3251355at2"/>
<reference evidence="10" key="1">
    <citation type="journal article" date="2018" name="Front. Microbiol.">
        <title>Genome-Based Analysis Reveals the Taxonomy and Diversity of the Family Idiomarinaceae.</title>
        <authorList>
            <person name="Liu Y."/>
            <person name="Lai Q."/>
            <person name="Shao Z."/>
        </authorList>
    </citation>
    <scope>NUCLEOTIDE SEQUENCE [LARGE SCALE GENOMIC DNA]</scope>
    <source>
        <strain evidence="10">AIS</strain>
    </source>
</reference>
<dbReference type="PROSITE" id="PS51404">
    <property type="entry name" value="DYP_PEROXIDASE"/>
    <property type="match status" value="1"/>
</dbReference>
<dbReference type="NCBIfam" id="TIGR01413">
    <property type="entry name" value="Dyp_perox_fam"/>
    <property type="match status" value="1"/>
</dbReference>
<dbReference type="Pfam" id="PF04261">
    <property type="entry name" value="Dyp_perox_N"/>
    <property type="match status" value="1"/>
</dbReference>
<evidence type="ECO:0000259" key="7">
    <source>
        <dbReference type="Pfam" id="PF04261"/>
    </source>
</evidence>
<feature type="domain" description="Dyp-type peroxidase C-terminal" evidence="8">
    <location>
        <begin position="141"/>
        <end position="292"/>
    </location>
</feature>